<dbReference type="RefSeq" id="XP_013024059.1">
    <property type="nucleotide sequence ID" value="XM_013168605.1"/>
</dbReference>
<keyword evidence="4" id="KW-1185">Reference proteome</keyword>
<name>S9X313_SCHCR</name>
<protein>
    <submittedName>
        <fullName evidence="3">Uncharacterized protein</fullName>
    </submittedName>
</protein>
<keyword evidence="2" id="KW-0472">Membrane</keyword>
<feature type="region of interest" description="Disordered" evidence="1">
    <location>
        <begin position="125"/>
        <end position="158"/>
    </location>
</feature>
<feature type="compositionally biased region" description="Low complexity" evidence="1">
    <location>
        <begin position="209"/>
        <end position="221"/>
    </location>
</feature>
<dbReference type="GeneID" id="25036986"/>
<evidence type="ECO:0000256" key="2">
    <source>
        <dbReference type="SAM" id="Phobius"/>
    </source>
</evidence>
<feature type="compositionally biased region" description="Low complexity" evidence="1">
    <location>
        <begin position="125"/>
        <end position="152"/>
    </location>
</feature>
<dbReference type="Proteomes" id="UP000015464">
    <property type="component" value="Unassembled WGS sequence"/>
</dbReference>
<gene>
    <name evidence="3" type="ORF">SPOG_02663</name>
</gene>
<dbReference type="AlphaFoldDB" id="S9X313"/>
<dbReference type="OMA" id="FDEHNPE"/>
<evidence type="ECO:0000256" key="1">
    <source>
        <dbReference type="SAM" id="MobiDB-lite"/>
    </source>
</evidence>
<dbReference type="eggNOG" id="ENOG502S35T">
    <property type="taxonomic scope" value="Eukaryota"/>
</dbReference>
<evidence type="ECO:0000313" key="3">
    <source>
        <dbReference type="EMBL" id="EPY51492.1"/>
    </source>
</evidence>
<feature type="compositionally biased region" description="Polar residues" evidence="1">
    <location>
        <begin position="409"/>
        <end position="429"/>
    </location>
</feature>
<dbReference type="EMBL" id="KE546991">
    <property type="protein sequence ID" value="EPY51492.1"/>
    <property type="molecule type" value="Genomic_DNA"/>
</dbReference>
<feature type="region of interest" description="Disordered" evidence="1">
    <location>
        <begin position="1"/>
        <end position="89"/>
    </location>
</feature>
<feature type="compositionally biased region" description="Low complexity" evidence="1">
    <location>
        <begin position="297"/>
        <end position="306"/>
    </location>
</feature>
<proteinExistence type="predicted"/>
<feature type="transmembrane region" description="Helical" evidence="2">
    <location>
        <begin position="162"/>
        <end position="186"/>
    </location>
</feature>
<feature type="region of interest" description="Disordered" evidence="1">
    <location>
        <begin position="291"/>
        <end position="441"/>
    </location>
</feature>
<feature type="region of interest" description="Disordered" evidence="1">
    <location>
        <begin position="209"/>
        <end position="250"/>
    </location>
</feature>
<dbReference type="OrthoDB" id="5422891at2759"/>
<feature type="compositionally biased region" description="Low complexity" evidence="1">
    <location>
        <begin position="389"/>
        <end position="398"/>
    </location>
</feature>
<organism evidence="3 4">
    <name type="scientific">Schizosaccharomyces cryophilus (strain OY26 / ATCC MYA-4695 / CBS 11777 / NBRC 106824 / NRRL Y48691)</name>
    <name type="common">Fission yeast</name>
    <dbReference type="NCBI Taxonomy" id="653667"/>
    <lineage>
        <taxon>Eukaryota</taxon>
        <taxon>Fungi</taxon>
        <taxon>Dikarya</taxon>
        <taxon>Ascomycota</taxon>
        <taxon>Taphrinomycotina</taxon>
        <taxon>Schizosaccharomycetes</taxon>
        <taxon>Schizosaccharomycetales</taxon>
        <taxon>Schizosaccharomycetaceae</taxon>
        <taxon>Schizosaccharomyces</taxon>
    </lineage>
</organism>
<dbReference type="STRING" id="653667.S9X313"/>
<sequence>MNSTSVSNTFSSTSAPASFSSTPLSSSESSSTPVSSSPSSAAGSSSISSENTSPTTSSSSQATSNTGSDDNNSSSGSSSSASPSPSDLVSSSGTIVSSVYSDGPSFVTEISTSYVSHTGSMNWNTSSSPISSASSSKSTPLSSSGSLPSNSKKSSDSNHKSVVIGCAVAIPIGVVLILIVLGVLFWKRLQRAKRIKAERMQEVEEYGFNPNQNNNFRGPNRASSPDRYRGWSGSPAPAVASTGSGRPIATRPAVAAPNAAPTAPNSTASPNITNAAAGNPAAAASSAAGAGAGLAGGAATANRNAPNGPPPGNRMVRPIGNPTQPDPPENAAGPQAADNGSNFSEGLGASPFDEHNPETAEQSGSESYFEGPLATIPESDTESQTSEAPPNSSESSRLLSRHSSRPSPTESVASQPNYSPFADSSQMPPRTSGEARRKNMI</sequence>
<evidence type="ECO:0000313" key="4">
    <source>
        <dbReference type="Proteomes" id="UP000015464"/>
    </source>
</evidence>
<accession>S9X313</accession>
<dbReference type="HOGENOM" id="CLU_624314_0_0_1"/>
<keyword evidence="2" id="KW-0812">Transmembrane</keyword>
<reference evidence="3 4" key="1">
    <citation type="journal article" date="2011" name="Science">
        <title>Comparative functional genomics of the fission yeasts.</title>
        <authorList>
            <person name="Rhind N."/>
            <person name="Chen Z."/>
            <person name="Yassour M."/>
            <person name="Thompson D.A."/>
            <person name="Haas B.J."/>
            <person name="Habib N."/>
            <person name="Wapinski I."/>
            <person name="Roy S."/>
            <person name="Lin M.F."/>
            <person name="Heiman D.I."/>
            <person name="Young S.K."/>
            <person name="Furuya K."/>
            <person name="Guo Y."/>
            <person name="Pidoux A."/>
            <person name="Chen H.M."/>
            <person name="Robbertse B."/>
            <person name="Goldberg J.M."/>
            <person name="Aoki K."/>
            <person name="Bayne E.H."/>
            <person name="Berlin A.M."/>
            <person name="Desjardins C.A."/>
            <person name="Dobbs E."/>
            <person name="Dukaj L."/>
            <person name="Fan L."/>
            <person name="FitzGerald M.G."/>
            <person name="French C."/>
            <person name="Gujja S."/>
            <person name="Hansen K."/>
            <person name="Keifenheim D."/>
            <person name="Levin J.Z."/>
            <person name="Mosher R.A."/>
            <person name="Mueller C.A."/>
            <person name="Pfiffner J."/>
            <person name="Priest M."/>
            <person name="Russ C."/>
            <person name="Smialowska A."/>
            <person name="Swoboda P."/>
            <person name="Sykes S.M."/>
            <person name="Vaughn M."/>
            <person name="Vengrova S."/>
            <person name="Yoder R."/>
            <person name="Zeng Q."/>
            <person name="Allshire R."/>
            <person name="Baulcombe D."/>
            <person name="Birren B.W."/>
            <person name="Brown W."/>
            <person name="Ekwall K."/>
            <person name="Kellis M."/>
            <person name="Leatherwood J."/>
            <person name="Levin H."/>
            <person name="Margalit H."/>
            <person name="Martienssen R."/>
            <person name="Nieduszynski C.A."/>
            <person name="Spatafora J.W."/>
            <person name="Friedman N."/>
            <person name="Dalgaard J.Z."/>
            <person name="Baumann P."/>
            <person name="Niki H."/>
            <person name="Regev A."/>
            <person name="Nusbaum C."/>
        </authorList>
    </citation>
    <scope>NUCLEOTIDE SEQUENCE [LARGE SCALE GENOMIC DNA]</scope>
    <source>
        <strain evidence="4">OY26 / ATCC MYA-4695 / CBS 11777 / NBRC 106824 / NRRL Y48691</strain>
    </source>
</reference>
<keyword evidence="2" id="KW-1133">Transmembrane helix</keyword>